<protein>
    <submittedName>
        <fullName evidence="2">Uncharacterized protein</fullName>
    </submittedName>
</protein>
<sequence length="236" mass="25326">MPSTISWCSVRENNAKHHLLVFSERKRSPASSPGVHLRTTSCGPGERGPGERGPGECGPGESGPGERGPGERGPGESGPGECGPVLGVGLQELLLSRVETFPHPGLAPWIHKEGGTPKIWTLRSPMETSRPMRTGTQRWNPLGPTTPAWTIIGATLIKERKGSLATSVCGQTWGPIIWRTLQWTMDTPLSPLSPHNQRTLKGTFPPTETLKALTTMSSQHPRLCLRLRPGHAAPGG</sequence>
<evidence type="ECO:0000313" key="2">
    <source>
        <dbReference type="EMBL" id="KAK1799922.1"/>
    </source>
</evidence>
<name>A0AAD9E2C9_9TELE</name>
<organism evidence="2 3">
    <name type="scientific">Electrophorus voltai</name>
    <dbReference type="NCBI Taxonomy" id="2609070"/>
    <lineage>
        <taxon>Eukaryota</taxon>
        <taxon>Metazoa</taxon>
        <taxon>Chordata</taxon>
        <taxon>Craniata</taxon>
        <taxon>Vertebrata</taxon>
        <taxon>Euteleostomi</taxon>
        <taxon>Actinopterygii</taxon>
        <taxon>Neopterygii</taxon>
        <taxon>Teleostei</taxon>
        <taxon>Ostariophysi</taxon>
        <taxon>Gymnotiformes</taxon>
        <taxon>Gymnotoidei</taxon>
        <taxon>Gymnotidae</taxon>
        <taxon>Electrophorus</taxon>
    </lineage>
</organism>
<accession>A0AAD9E2C9</accession>
<comment type="caution">
    <text evidence="2">The sequence shown here is derived from an EMBL/GenBank/DDBJ whole genome shotgun (WGS) entry which is preliminary data.</text>
</comment>
<evidence type="ECO:0000256" key="1">
    <source>
        <dbReference type="SAM" id="MobiDB-lite"/>
    </source>
</evidence>
<dbReference type="AlphaFoldDB" id="A0AAD9E2C9"/>
<gene>
    <name evidence="2" type="ORF">P4O66_006441</name>
</gene>
<keyword evidence="3" id="KW-1185">Reference proteome</keyword>
<dbReference type="EMBL" id="JAROKS010000011">
    <property type="protein sequence ID" value="KAK1799922.1"/>
    <property type="molecule type" value="Genomic_DNA"/>
</dbReference>
<dbReference type="Proteomes" id="UP001239994">
    <property type="component" value="Unassembled WGS sequence"/>
</dbReference>
<reference evidence="2" key="1">
    <citation type="submission" date="2023-03" db="EMBL/GenBank/DDBJ databases">
        <title>Electrophorus voltai genome.</title>
        <authorList>
            <person name="Bian C."/>
        </authorList>
    </citation>
    <scope>NUCLEOTIDE SEQUENCE</scope>
    <source>
        <strain evidence="2">CB-2022</strain>
        <tissue evidence="2">Muscle</tissue>
    </source>
</reference>
<feature type="compositionally biased region" description="Gly residues" evidence="1">
    <location>
        <begin position="55"/>
        <end position="67"/>
    </location>
</feature>
<evidence type="ECO:0000313" key="3">
    <source>
        <dbReference type="Proteomes" id="UP001239994"/>
    </source>
</evidence>
<feature type="region of interest" description="Disordered" evidence="1">
    <location>
        <begin position="23"/>
        <end position="84"/>
    </location>
</feature>
<proteinExistence type="predicted"/>